<evidence type="ECO:0000256" key="2">
    <source>
        <dbReference type="ARBA" id="ARBA00022475"/>
    </source>
</evidence>
<accession>A0A1H8A5P6</accession>
<keyword evidence="2" id="KW-1003">Cell membrane</keyword>
<keyword evidence="5 6" id="KW-0472">Membrane</keyword>
<feature type="transmembrane region" description="Helical" evidence="6">
    <location>
        <begin position="349"/>
        <end position="369"/>
    </location>
</feature>
<dbReference type="Pfam" id="PF02687">
    <property type="entry name" value="FtsX"/>
    <property type="match status" value="1"/>
</dbReference>
<evidence type="ECO:0000256" key="1">
    <source>
        <dbReference type="ARBA" id="ARBA00004651"/>
    </source>
</evidence>
<dbReference type="PANTHER" id="PTHR43738:SF3">
    <property type="entry name" value="ABC TRANSPORTER PERMEASE"/>
    <property type="match status" value="1"/>
</dbReference>
<gene>
    <name evidence="8" type="ORF">SAMN04489760_1313</name>
</gene>
<protein>
    <submittedName>
        <fullName evidence="8">Putative ABC transport system permease protein</fullName>
    </submittedName>
</protein>
<keyword evidence="4 6" id="KW-1133">Transmembrane helix</keyword>
<feature type="transmembrane region" description="Helical" evidence="6">
    <location>
        <begin position="302"/>
        <end position="329"/>
    </location>
</feature>
<feature type="domain" description="ABC3 transporter permease C-terminal" evidence="7">
    <location>
        <begin position="261"/>
        <end position="371"/>
    </location>
</feature>
<evidence type="ECO:0000256" key="4">
    <source>
        <dbReference type="ARBA" id="ARBA00022989"/>
    </source>
</evidence>
<dbReference type="Proteomes" id="UP000198744">
    <property type="component" value="Unassembled WGS sequence"/>
</dbReference>
<dbReference type="PANTHER" id="PTHR43738">
    <property type="entry name" value="ABC TRANSPORTER, MEMBRANE PROTEIN"/>
    <property type="match status" value="1"/>
</dbReference>
<evidence type="ECO:0000256" key="3">
    <source>
        <dbReference type="ARBA" id="ARBA00022692"/>
    </source>
</evidence>
<proteinExistence type="predicted"/>
<dbReference type="STRING" id="43775.SAMN04489760_1313"/>
<dbReference type="AlphaFoldDB" id="A0A1H8A5P6"/>
<organism evidence="8 9">
    <name type="scientific">Syntrophus gentianae</name>
    <dbReference type="NCBI Taxonomy" id="43775"/>
    <lineage>
        <taxon>Bacteria</taxon>
        <taxon>Pseudomonadati</taxon>
        <taxon>Thermodesulfobacteriota</taxon>
        <taxon>Syntrophia</taxon>
        <taxon>Syntrophales</taxon>
        <taxon>Syntrophaceae</taxon>
        <taxon>Syntrophus</taxon>
    </lineage>
</organism>
<comment type="subcellular location">
    <subcellularLocation>
        <location evidence="1">Cell membrane</location>
        <topology evidence="1">Multi-pass membrane protein</topology>
    </subcellularLocation>
</comment>
<evidence type="ECO:0000256" key="5">
    <source>
        <dbReference type="ARBA" id="ARBA00023136"/>
    </source>
</evidence>
<keyword evidence="3 6" id="KW-0812">Transmembrane</keyword>
<dbReference type="RefSeq" id="WP_093884505.1">
    <property type="nucleotide sequence ID" value="NZ_FOBS01000031.1"/>
</dbReference>
<reference evidence="8 9" key="1">
    <citation type="submission" date="2016-10" db="EMBL/GenBank/DDBJ databases">
        <authorList>
            <person name="de Groot N.N."/>
        </authorList>
    </citation>
    <scope>NUCLEOTIDE SEQUENCE [LARGE SCALE GENOMIC DNA]</scope>
    <source>
        <strain evidence="8 9">DSM 8423</strain>
    </source>
</reference>
<name>A0A1H8A5P6_9BACT</name>
<dbReference type="InterPro" id="IPR051125">
    <property type="entry name" value="ABC-4/HrtB_transporter"/>
</dbReference>
<sequence>MMLFRLLFRNAFRNRLRSGLTILGVAVAILAFGLLRTLVDAWYAGVAASSATRLVTRNAISLIFPLPFSYKEKIRQVSGVETVSWGNWFGGIYIDEKNFFANFAVEPETYLSLYPEYTLSPAEKAAFLRDRKGFVAGRKLAGKYGWRLGDTVTLKGTIFPGNWDFVLRGIYRGRDQNVDETQFVFQWDYLNESLKKTAPARADQVGFYMVGVNRPEVAEEVATAIDRLFRNSMAETLTETEKAFQLGFIAMTGAIVVAIQIVSFVVIFIILAVVANTMAMTTRERFGEYAVLKTLGFRSRHLAVLILGESLVICLLGCALGIALTYPAAALIKEKLGTYFPIFNISVNTLYLDLAAALLVGIVAALIPLQRAIGIRIAEGLRRIA</sequence>
<evidence type="ECO:0000313" key="9">
    <source>
        <dbReference type="Proteomes" id="UP000198744"/>
    </source>
</evidence>
<dbReference type="EMBL" id="FOBS01000031">
    <property type="protein sequence ID" value="SEM65806.1"/>
    <property type="molecule type" value="Genomic_DNA"/>
</dbReference>
<evidence type="ECO:0000313" key="8">
    <source>
        <dbReference type="EMBL" id="SEM65806.1"/>
    </source>
</evidence>
<evidence type="ECO:0000259" key="7">
    <source>
        <dbReference type="Pfam" id="PF02687"/>
    </source>
</evidence>
<feature type="transmembrane region" description="Helical" evidence="6">
    <location>
        <begin position="246"/>
        <end position="275"/>
    </location>
</feature>
<evidence type="ECO:0000256" key="6">
    <source>
        <dbReference type="SAM" id="Phobius"/>
    </source>
</evidence>
<dbReference type="GO" id="GO:0005886">
    <property type="term" value="C:plasma membrane"/>
    <property type="evidence" value="ECO:0007669"/>
    <property type="project" value="UniProtKB-SubCell"/>
</dbReference>
<dbReference type="OrthoDB" id="9775474at2"/>
<keyword evidence="9" id="KW-1185">Reference proteome</keyword>
<dbReference type="InterPro" id="IPR003838">
    <property type="entry name" value="ABC3_permease_C"/>
</dbReference>